<feature type="region of interest" description="Disordered" evidence="1">
    <location>
        <begin position="1"/>
        <end position="43"/>
    </location>
</feature>
<dbReference type="AlphaFoldDB" id="A0AAD9Y7S6"/>
<feature type="compositionally biased region" description="Polar residues" evidence="1">
    <location>
        <begin position="1"/>
        <end position="10"/>
    </location>
</feature>
<dbReference type="Proteomes" id="UP001281614">
    <property type="component" value="Unassembled WGS sequence"/>
</dbReference>
<comment type="caution">
    <text evidence="2">The sequence shown here is derived from an EMBL/GenBank/DDBJ whole genome shotgun (WGS) entry which is preliminary data.</text>
</comment>
<evidence type="ECO:0000256" key="1">
    <source>
        <dbReference type="SAM" id="MobiDB-lite"/>
    </source>
</evidence>
<evidence type="ECO:0000313" key="2">
    <source>
        <dbReference type="EMBL" id="KAK2749042.1"/>
    </source>
</evidence>
<keyword evidence="3" id="KW-1185">Reference proteome</keyword>
<evidence type="ECO:0000313" key="3">
    <source>
        <dbReference type="Proteomes" id="UP001281614"/>
    </source>
</evidence>
<gene>
    <name evidence="2" type="ORF">CKAH01_06539</name>
</gene>
<protein>
    <submittedName>
        <fullName evidence="2">Uncharacterized protein</fullName>
    </submittedName>
</protein>
<proteinExistence type="predicted"/>
<name>A0AAD9Y7S6_COLKA</name>
<reference evidence="2" key="1">
    <citation type="submission" date="2023-02" db="EMBL/GenBank/DDBJ databases">
        <title>Colletotrichum kahawae CIFC_Que2 genome sequencing and assembly.</title>
        <authorList>
            <person name="Baroncelli R."/>
        </authorList>
    </citation>
    <scope>NUCLEOTIDE SEQUENCE</scope>
    <source>
        <strain evidence="2">CIFC_Que2</strain>
    </source>
</reference>
<accession>A0AAD9Y7S6</accession>
<sequence>MQTRSRSTGGRSIGDGARRRRVAGQGNPQLGEIGPSQASMQDDWFGFRGKTKGHDRALGYRKGSAEMVIKDTDLGCSCRDMAARLMERSVSEELTLGIREMRAGSVSIDVGHVWSGSDGFGWRRTGHGLELGKTTAVGWSGCYVTWEAWDGGRCKCVFKSRGQVQVRSRCGAPSGRGL</sequence>
<organism evidence="2 3">
    <name type="scientific">Colletotrichum kahawae</name>
    <name type="common">Coffee berry disease fungus</name>
    <dbReference type="NCBI Taxonomy" id="34407"/>
    <lineage>
        <taxon>Eukaryota</taxon>
        <taxon>Fungi</taxon>
        <taxon>Dikarya</taxon>
        <taxon>Ascomycota</taxon>
        <taxon>Pezizomycotina</taxon>
        <taxon>Sordariomycetes</taxon>
        <taxon>Hypocreomycetidae</taxon>
        <taxon>Glomerellales</taxon>
        <taxon>Glomerellaceae</taxon>
        <taxon>Colletotrichum</taxon>
        <taxon>Colletotrichum gloeosporioides species complex</taxon>
    </lineage>
</organism>
<dbReference type="EMBL" id="VYYT01000278">
    <property type="protein sequence ID" value="KAK2749042.1"/>
    <property type="molecule type" value="Genomic_DNA"/>
</dbReference>